<dbReference type="Pfam" id="PF03073">
    <property type="entry name" value="TspO_MBR"/>
    <property type="match status" value="1"/>
</dbReference>
<dbReference type="GO" id="GO:0033013">
    <property type="term" value="P:tetrapyrrole metabolic process"/>
    <property type="evidence" value="ECO:0007669"/>
    <property type="project" value="UniProtKB-ARBA"/>
</dbReference>
<organism evidence="7 8">
    <name type="scientific">Microseira wollei NIES-4236</name>
    <dbReference type="NCBI Taxonomy" id="2530354"/>
    <lineage>
        <taxon>Bacteria</taxon>
        <taxon>Bacillati</taxon>
        <taxon>Cyanobacteriota</taxon>
        <taxon>Cyanophyceae</taxon>
        <taxon>Oscillatoriophycideae</taxon>
        <taxon>Aerosakkonematales</taxon>
        <taxon>Aerosakkonemataceae</taxon>
        <taxon>Microseira</taxon>
    </lineage>
</organism>
<dbReference type="CDD" id="cd15904">
    <property type="entry name" value="TSPO_MBR"/>
    <property type="match status" value="1"/>
</dbReference>
<protein>
    <submittedName>
        <fullName evidence="7">TspO and MBR like protein</fullName>
    </submittedName>
</protein>
<evidence type="ECO:0000256" key="4">
    <source>
        <dbReference type="ARBA" id="ARBA00022989"/>
    </source>
</evidence>
<feature type="transmembrane region" description="Helical" evidence="6">
    <location>
        <begin position="129"/>
        <end position="147"/>
    </location>
</feature>
<keyword evidence="5 6" id="KW-0472">Membrane</keyword>
<dbReference type="RefSeq" id="WP_226586104.1">
    <property type="nucleotide sequence ID" value="NZ_BLAY01000086.1"/>
</dbReference>
<feature type="transmembrane region" description="Helical" evidence="6">
    <location>
        <begin position="43"/>
        <end position="62"/>
    </location>
</feature>
<feature type="transmembrane region" description="Helical" evidence="6">
    <location>
        <begin position="74"/>
        <end position="94"/>
    </location>
</feature>
<evidence type="ECO:0000256" key="5">
    <source>
        <dbReference type="ARBA" id="ARBA00023136"/>
    </source>
</evidence>
<evidence type="ECO:0000256" key="1">
    <source>
        <dbReference type="ARBA" id="ARBA00004141"/>
    </source>
</evidence>
<dbReference type="AlphaFoldDB" id="A0AAV3XBK1"/>
<dbReference type="Proteomes" id="UP001050975">
    <property type="component" value="Unassembled WGS sequence"/>
</dbReference>
<evidence type="ECO:0000313" key="8">
    <source>
        <dbReference type="Proteomes" id="UP001050975"/>
    </source>
</evidence>
<evidence type="ECO:0000256" key="6">
    <source>
        <dbReference type="SAM" id="Phobius"/>
    </source>
</evidence>
<evidence type="ECO:0000256" key="2">
    <source>
        <dbReference type="ARBA" id="ARBA00007524"/>
    </source>
</evidence>
<dbReference type="PIRSF" id="PIRSF005859">
    <property type="entry name" value="PBR"/>
    <property type="match status" value="1"/>
</dbReference>
<dbReference type="GO" id="GO:0016020">
    <property type="term" value="C:membrane"/>
    <property type="evidence" value="ECO:0007669"/>
    <property type="project" value="UniProtKB-SubCell"/>
</dbReference>
<dbReference type="InterPro" id="IPR004307">
    <property type="entry name" value="TspO_MBR"/>
</dbReference>
<reference evidence="7" key="1">
    <citation type="submission" date="2019-10" db="EMBL/GenBank/DDBJ databases">
        <title>Draft genome sequece of Microseira wollei NIES-4236.</title>
        <authorList>
            <person name="Yamaguchi H."/>
            <person name="Suzuki S."/>
            <person name="Kawachi M."/>
        </authorList>
    </citation>
    <scope>NUCLEOTIDE SEQUENCE</scope>
    <source>
        <strain evidence="7">NIES-4236</strain>
    </source>
</reference>
<evidence type="ECO:0000313" key="7">
    <source>
        <dbReference type="EMBL" id="GET40262.1"/>
    </source>
</evidence>
<keyword evidence="8" id="KW-1185">Reference proteome</keyword>
<keyword evidence="3 6" id="KW-0812">Transmembrane</keyword>
<dbReference type="InterPro" id="IPR038330">
    <property type="entry name" value="TspO/MBR-related_sf"/>
</dbReference>
<dbReference type="PANTHER" id="PTHR10057:SF0">
    <property type="entry name" value="TRANSLOCATOR PROTEIN"/>
    <property type="match status" value="1"/>
</dbReference>
<accession>A0AAV3XBK1</accession>
<comment type="similarity">
    <text evidence="2">Belongs to the TspO/BZRP family.</text>
</comment>
<evidence type="ECO:0000256" key="3">
    <source>
        <dbReference type="ARBA" id="ARBA00022692"/>
    </source>
</evidence>
<feature type="transmembrane region" description="Helical" evidence="6">
    <location>
        <begin position="100"/>
        <end position="122"/>
    </location>
</feature>
<dbReference type="PANTHER" id="PTHR10057">
    <property type="entry name" value="PERIPHERAL-TYPE BENZODIAZEPINE RECEPTOR"/>
    <property type="match status" value="1"/>
</dbReference>
<sequence>MIKSWMVIGAVTFLVALGSNLVTPDDLKWFKRLQRPKWLTFEPAIPIIWTIIFICGAWSAYIVWEKDPGSPRTWLLMGFYLLVEIAIVAFNPVMLRLRSLQAGTIVGGVGAILGVLLTLTVWQISGWAALLLVPYIIWSPIGTYTTWEMSRLNPESK</sequence>
<gene>
    <name evidence="7" type="ORF">MiSe_50710</name>
</gene>
<proteinExistence type="inferred from homology"/>
<comment type="caution">
    <text evidence="7">The sequence shown here is derived from an EMBL/GenBank/DDBJ whole genome shotgun (WGS) entry which is preliminary data.</text>
</comment>
<dbReference type="EMBL" id="BLAY01000086">
    <property type="protein sequence ID" value="GET40262.1"/>
    <property type="molecule type" value="Genomic_DNA"/>
</dbReference>
<dbReference type="Gene3D" id="1.20.1260.100">
    <property type="entry name" value="TspO/MBR protein"/>
    <property type="match status" value="1"/>
</dbReference>
<keyword evidence="4 6" id="KW-1133">Transmembrane helix</keyword>
<comment type="subcellular location">
    <subcellularLocation>
        <location evidence="1">Membrane</location>
        <topology evidence="1">Multi-pass membrane protein</topology>
    </subcellularLocation>
</comment>
<name>A0AAV3XBK1_9CYAN</name>